<dbReference type="Proteomes" id="UP000235826">
    <property type="component" value="Chromosome"/>
</dbReference>
<dbReference type="SMART" id="SM00342">
    <property type="entry name" value="HTH_ARAC"/>
    <property type="match status" value="1"/>
</dbReference>
<dbReference type="Pfam" id="PF12833">
    <property type="entry name" value="HTH_18"/>
    <property type="match status" value="1"/>
</dbReference>
<dbReference type="InterPro" id="IPR018060">
    <property type="entry name" value="HTH_AraC"/>
</dbReference>
<dbReference type="GO" id="GO:0043565">
    <property type="term" value="F:sequence-specific DNA binding"/>
    <property type="evidence" value="ECO:0007669"/>
    <property type="project" value="InterPro"/>
</dbReference>
<proteinExistence type="predicted"/>
<dbReference type="RefSeq" id="WP_102756169.1">
    <property type="nucleotide sequence ID" value="NZ_CP025791.1"/>
</dbReference>
<evidence type="ECO:0000313" key="2">
    <source>
        <dbReference type="EMBL" id="AUP79514.1"/>
    </source>
</evidence>
<protein>
    <recommendedName>
        <fullName evidence="1">HTH araC/xylS-type domain-containing protein</fullName>
    </recommendedName>
</protein>
<dbReference type="InterPro" id="IPR046532">
    <property type="entry name" value="DUF6597"/>
</dbReference>
<dbReference type="GO" id="GO:0003700">
    <property type="term" value="F:DNA-binding transcription factor activity"/>
    <property type="evidence" value="ECO:0007669"/>
    <property type="project" value="InterPro"/>
</dbReference>
<name>A0A2K9PR33_9FLAO</name>
<reference evidence="2 3" key="1">
    <citation type="submission" date="2018-01" db="EMBL/GenBank/DDBJ databases">
        <title>Complete genome sequence of Flavivirga eckloniae ECD14 isolated from seaweed Ecklonia cava.</title>
        <authorList>
            <person name="Lee J.H."/>
            <person name="Baik K.S."/>
            <person name="Seong C.N."/>
        </authorList>
    </citation>
    <scope>NUCLEOTIDE SEQUENCE [LARGE SCALE GENOMIC DNA]</scope>
    <source>
        <strain evidence="2 3">ECD14</strain>
    </source>
</reference>
<dbReference type="PROSITE" id="PS01124">
    <property type="entry name" value="HTH_ARAC_FAMILY_2"/>
    <property type="match status" value="1"/>
</dbReference>
<evidence type="ECO:0000313" key="3">
    <source>
        <dbReference type="Proteomes" id="UP000235826"/>
    </source>
</evidence>
<keyword evidence="3" id="KW-1185">Reference proteome</keyword>
<dbReference type="OrthoDB" id="511992at2"/>
<evidence type="ECO:0000259" key="1">
    <source>
        <dbReference type="PROSITE" id="PS01124"/>
    </source>
</evidence>
<dbReference type="Pfam" id="PF20240">
    <property type="entry name" value="DUF6597"/>
    <property type="match status" value="1"/>
</dbReference>
<organism evidence="2 3">
    <name type="scientific">Flavivirga eckloniae</name>
    <dbReference type="NCBI Taxonomy" id="1803846"/>
    <lineage>
        <taxon>Bacteria</taxon>
        <taxon>Pseudomonadati</taxon>
        <taxon>Bacteroidota</taxon>
        <taxon>Flavobacteriia</taxon>
        <taxon>Flavobacteriales</taxon>
        <taxon>Flavobacteriaceae</taxon>
        <taxon>Flavivirga</taxon>
    </lineage>
</organism>
<dbReference type="KEGG" id="fek:C1H87_12675"/>
<dbReference type="Gene3D" id="1.10.10.60">
    <property type="entry name" value="Homeodomain-like"/>
    <property type="match status" value="1"/>
</dbReference>
<dbReference type="AlphaFoldDB" id="A0A2K9PR33"/>
<sequence length="278" mass="32398">MIFYKHQKALNPFISHIFSISFDRDAQNKIINEFILPSGHCLMGFQCIGKYKIVSDNKETTPPKAYITGQQIKSFNFVSSDPVIEVIIVVFKPTALYHLFGLDTTKLINNVISVEEAFMSKLTVFNKHFENAKSYEAKMRYVEELLLKRLEQVAPKLNVIDISIDLIHKNKGRTSIKSLVTQLKISERYFQKKFKKIVGITPFAYTKITRFSYLFAEMSKIPDQNYKDLSDNFDYYDIAHFSKDFKKYCGDAPTKFNIDKYKFIKKIMVDDPLILKIK</sequence>
<accession>A0A2K9PR33</accession>
<feature type="domain" description="HTH araC/xylS-type" evidence="1">
    <location>
        <begin position="161"/>
        <end position="259"/>
    </location>
</feature>
<dbReference type="EMBL" id="CP025791">
    <property type="protein sequence ID" value="AUP79514.1"/>
    <property type="molecule type" value="Genomic_DNA"/>
</dbReference>
<gene>
    <name evidence="2" type="ORF">C1H87_12675</name>
</gene>